<dbReference type="Pfam" id="PF01494">
    <property type="entry name" value="FAD_binding_3"/>
    <property type="match status" value="1"/>
</dbReference>
<accession>A4TEF2</accession>
<dbReference type="PROSITE" id="PS51257">
    <property type="entry name" value="PROKAR_LIPOPROTEIN"/>
    <property type="match status" value="1"/>
</dbReference>
<feature type="compositionally biased region" description="Basic and acidic residues" evidence="4">
    <location>
        <begin position="406"/>
        <end position="415"/>
    </location>
</feature>
<name>A4TEF2_MYCGI</name>
<evidence type="ECO:0000259" key="5">
    <source>
        <dbReference type="Pfam" id="PF01494"/>
    </source>
</evidence>
<sequence length="506" mass="54658">MPGAHRSDVVVVGAGPTGLTLACCLRLHGVSVRVLDAAAGPATTSRANFLHARGSEVLDRMGALGTLPQESLRALRITNYLGDRPLATLEFGDPGMRTAAPPMVVSQAKVEAALRARLADLDVEPEWGRKVIDVREDADGVVADLADGARVRGQWLVGCDGTTSVVRRQTGIEFPGVRLSERFLLADIHLDWAVDRAGTTGWIHPDGVVGAMPMPSTDGRDDLWRLFVYDPSLDRKPTDSEILDRISELVPYRTGRRVKIGDAEWLSMFTVHRRLADTYRRGRVLIAGDAAHVHAPFGGQGMLTGIGDAENVGFKLALVVRGLAADDLLDTYEAERRPLATQVLRGTSAITRVNVAGNPIVRFLRDRVAPRVFGLPAVQRWTTYTASQLWVSYRNGPLGGRGSKPRPGDRIDDAPCSRPDGTATRLHGELGGRWALLLPRGVPAVGAAAVRGPAGYLADHVVTLHHDRDDVMLVRPDAHLAWRGAHDDPTGLDRWLATALHPGGTQ</sequence>
<dbReference type="OrthoDB" id="8670884at2"/>
<dbReference type="Gene3D" id="3.30.70.2450">
    <property type="match status" value="1"/>
</dbReference>
<proteinExistence type="predicted"/>
<dbReference type="Gene3D" id="3.40.30.120">
    <property type="match status" value="1"/>
</dbReference>
<dbReference type="GO" id="GO:0071949">
    <property type="term" value="F:FAD binding"/>
    <property type="evidence" value="ECO:0007669"/>
    <property type="project" value="InterPro"/>
</dbReference>
<dbReference type="HOGENOM" id="CLU_009665_20_3_11"/>
<dbReference type="AlphaFoldDB" id="A4TEF2"/>
<feature type="domain" description="FAD-binding" evidence="5">
    <location>
        <begin position="7"/>
        <end position="346"/>
    </location>
</feature>
<keyword evidence="6" id="KW-0503">Monooxygenase</keyword>
<keyword evidence="6" id="KW-0560">Oxidoreductase</keyword>
<dbReference type="Gene3D" id="3.50.50.60">
    <property type="entry name" value="FAD/NAD(P)-binding domain"/>
    <property type="match status" value="1"/>
</dbReference>
<gene>
    <name evidence="6" type="ordered locus">Mflv_5009</name>
</gene>
<keyword evidence="3" id="KW-0274">FAD</keyword>
<dbReference type="GO" id="GO:0016709">
    <property type="term" value="F:oxidoreductase activity, acting on paired donors, with incorporation or reduction of molecular oxygen, NAD(P)H as one donor, and incorporation of one atom of oxygen"/>
    <property type="evidence" value="ECO:0007669"/>
    <property type="project" value="UniProtKB-ARBA"/>
</dbReference>
<dbReference type="InterPro" id="IPR036188">
    <property type="entry name" value="FAD/NAD-bd_sf"/>
</dbReference>
<evidence type="ECO:0000256" key="4">
    <source>
        <dbReference type="SAM" id="MobiDB-lite"/>
    </source>
</evidence>
<dbReference type="STRING" id="350054.Mflv_5009"/>
<keyword evidence="2" id="KW-0285">Flavoprotein</keyword>
<comment type="cofactor">
    <cofactor evidence="1">
        <name>FAD</name>
        <dbReference type="ChEBI" id="CHEBI:57692"/>
    </cofactor>
</comment>
<reference evidence="6" key="2">
    <citation type="journal article" date="2013" name="PLoS ONE">
        <title>A Gene Expression Study of the Activities of Aromatic Ring-Cleavage Dioxygenases in Mycobacterium gilvum PYR-GCK to Changes in Salinity and pH during Pyrene Degradation.</title>
        <authorList>
            <person name="Badejo A.C."/>
            <person name="Badejo A.O."/>
            <person name="Shin K.H."/>
            <person name="Chai Y.G."/>
        </authorList>
    </citation>
    <scope>NUCLEOTIDE SEQUENCE [LARGE SCALE GENOMIC DNA]</scope>
    <source>
        <strain evidence="6">PYR-GCK</strain>
    </source>
</reference>
<feature type="region of interest" description="Disordered" evidence="4">
    <location>
        <begin position="397"/>
        <end position="420"/>
    </location>
</feature>
<evidence type="ECO:0000256" key="1">
    <source>
        <dbReference type="ARBA" id="ARBA00001974"/>
    </source>
</evidence>
<evidence type="ECO:0000256" key="2">
    <source>
        <dbReference type="ARBA" id="ARBA00022630"/>
    </source>
</evidence>
<dbReference type="eggNOG" id="COG0654">
    <property type="taxonomic scope" value="Bacteria"/>
</dbReference>
<dbReference type="EMBL" id="CP000656">
    <property type="protein sequence ID" value="ABP47475.1"/>
    <property type="molecule type" value="Genomic_DNA"/>
</dbReference>
<evidence type="ECO:0000313" key="6">
    <source>
        <dbReference type="EMBL" id="ABP47475.1"/>
    </source>
</evidence>
<dbReference type="SUPFAM" id="SSF51905">
    <property type="entry name" value="FAD/NAD(P)-binding domain"/>
    <property type="match status" value="1"/>
</dbReference>
<dbReference type="PANTHER" id="PTHR43004">
    <property type="entry name" value="TRK SYSTEM POTASSIUM UPTAKE PROTEIN"/>
    <property type="match status" value="1"/>
</dbReference>
<dbReference type="KEGG" id="mgi:Mflv_5009"/>
<organism evidence="6">
    <name type="scientific">Mycolicibacterium gilvum (strain PYR-GCK)</name>
    <name type="common">Mycobacterium gilvum (strain PYR-GCK)</name>
    <dbReference type="NCBI Taxonomy" id="350054"/>
    <lineage>
        <taxon>Bacteria</taxon>
        <taxon>Bacillati</taxon>
        <taxon>Actinomycetota</taxon>
        <taxon>Actinomycetes</taxon>
        <taxon>Mycobacteriales</taxon>
        <taxon>Mycobacteriaceae</taxon>
        <taxon>Mycolicibacterium</taxon>
    </lineage>
</organism>
<dbReference type="InterPro" id="IPR050641">
    <property type="entry name" value="RIFMO-like"/>
</dbReference>
<dbReference type="PRINTS" id="PR00420">
    <property type="entry name" value="RNGMNOXGNASE"/>
</dbReference>
<dbReference type="PANTHER" id="PTHR43004:SF19">
    <property type="entry name" value="BINDING MONOOXYGENASE, PUTATIVE (JCVI)-RELATED"/>
    <property type="match status" value="1"/>
</dbReference>
<evidence type="ECO:0000256" key="3">
    <source>
        <dbReference type="ARBA" id="ARBA00022827"/>
    </source>
</evidence>
<protein>
    <submittedName>
        <fullName evidence="6">Monooxygenase, FAD-binding protein</fullName>
    </submittedName>
</protein>
<reference evidence="6" key="1">
    <citation type="submission" date="2007-04" db="EMBL/GenBank/DDBJ databases">
        <authorList>
            <consortium name="US DOE Joint Genome Institute"/>
            <person name="Copeland A."/>
            <person name="Lucas S."/>
            <person name="Lapidus A."/>
            <person name="Barry K."/>
            <person name="Detter J.C."/>
            <person name="Glavina del Rio T."/>
            <person name="Hammon N."/>
            <person name="Israni S."/>
            <person name="Dalin E."/>
            <person name="Tice H."/>
            <person name="Pitluck S."/>
            <person name="Chain P."/>
            <person name="Malfatti S."/>
            <person name="Shin M."/>
            <person name="Vergez L."/>
            <person name="Schmutz J."/>
            <person name="Larimer F."/>
            <person name="Land M."/>
            <person name="Hauser L."/>
            <person name="Kyrpides N."/>
            <person name="Mikhailova N."/>
            <person name="Miller C."/>
            <person name="Richardson P."/>
        </authorList>
    </citation>
    <scope>NUCLEOTIDE SEQUENCE</scope>
    <source>
        <strain evidence="6">PYR-GCK</strain>
    </source>
</reference>
<dbReference type="InterPro" id="IPR002938">
    <property type="entry name" value="FAD-bd"/>
</dbReference>